<reference evidence="2" key="1">
    <citation type="submission" date="2020-05" db="EMBL/GenBank/DDBJ databases">
        <title>Chitinophaga laudate sp. nov., isolated from a tropical peat swamp.</title>
        <authorList>
            <person name="Goh C.B.S."/>
            <person name="Lee M.S."/>
            <person name="Parimannan S."/>
            <person name="Pasbakhsh P."/>
            <person name="Yule C.M."/>
            <person name="Rajandas H."/>
            <person name="Loke S."/>
            <person name="Croft L."/>
            <person name="Tan J.B.L."/>
        </authorList>
    </citation>
    <scope>NUCLEOTIDE SEQUENCE</scope>
    <source>
        <strain evidence="2">Mgbs1</strain>
    </source>
</reference>
<comment type="caution">
    <text evidence="2">The sequence shown here is derived from an EMBL/GenBank/DDBJ whole genome shotgun (WGS) entry which is preliminary data.</text>
</comment>
<dbReference type="Proteomes" id="UP000281028">
    <property type="component" value="Unassembled WGS sequence"/>
</dbReference>
<protein>
    <submittedName>
        <fullName evidence="2">IS3 family transposase</fullName>
    </submittedName>
</protein>
<dbReference type="EMBL" id="RIAR02000001">
    <property type="protein sequence ID" value="NSL87663.1"/>
    <property type="molecule type" value="Genomic_DNA"/>
</dbReference>
<keyword evidence="3" id="KW-1185">Reference proteome</keyword>
<sequence length="51" mass="6157">MLKTELFYLQKFDSIKSLRQQIVKYIEYYNNDRIKLKLNGLSPVNYRTQAA</sequence>
<proteinExistence type="predicted"/>
<accession>A0A9Q5D6X9</accession>
<dbReference type="GO" id="GO:0015074">
    <property type="term" value="P:DNA integration"/>
    <property type="evidence" value="ECO:0007669"/>
    <property type="project" value="InterPro"/>
</dbReference>
<evidence type="ECO:0000313" key="3">
    <source>
        <dbReference type="Proteomes" id="UP000281028"/>
    </source>
</evidence>
<dbReference type="InterPro" id="IPR001584">
    <property type="entry name" value="Integrase_cat-core"/>
</dbReference>
<dbReference type="Pfam" id="PF13333">
    <property type="entry name" value="rve_2"/>
    <property type="match status" value="1"/>
</dbReference>
<name>A0A9Q5D6X9_9BACT</name>
<organism evidence="2 3">
    <name type="scientific">Chitinophaga solisilvae</name>
    <dbReference type="NCBI Taxonomy" id="1233460"/>
    <lineage>
        <taxon>Bacteria</taxon>
        <taxon>Pseudomonadati</taxon>
        <taxon>Bacteroidota</taxon>
        <taxon>Chitinophagia</taxon>
        <taxon>Chitinophagales</taxon>
        <taxon>Chitinophagaceae</taxon>
        <taxon>Chitinophaga</taxon>
    </lineage>
</organism>
<feature type="domain" description="Integrase catalytic" evidence="1">
    <location>
        <begin position="1"/>
        <end position="49"/>
    </location>
</feature>
<evidence type="ECO:0000259" key="1">
    <source>
        <dbReference type="Pfam" id="PF13333"/>
    </source>
</evidence>
<dbReference type="AlphaFoldDB" id="A0A9Q5D6X9"/>
<evidence type="ECO:0000313" key="2">
    <source>
        <dbReference type="EMBL" id="NSL87663.1"/>
    </source>
</evidence>
<gene>
    <name evidence="2" type="ORF">ECE50_012520</name>
</gene>